<reference evidence="2" key="1">
    <citation type="submission" date="2017-10" db="EMBL/GenBank/DDBJ databases">
        <title>Rapid genome shrinkage in a self-fertile nematode reveals novel sperm competition proteins.</title>
        <authorList>
            <person name="Yin D."/>
            <person name="Schwarz E.M."/>
            <person name="Thomas C.G."/>
            <person name="Felde R.L."/>
            <person name="Korf I.F."/>
            <person name="Cutter A.D."/>
            <person name="Schartner C.M."/>
            <person name="Ralston E.J."/>
            <person name="Meyer B.J."/>
            <person name="Haag E.S."/>
        </authorList>
    </citation>
    <scope>NUCLEOTIDE SEQUENCE [LARGE SCALE GENOMIC DNA]</scope>
    <source>
        <strain evidence="2">JU1422</strain>
    </source>
</reference>
<organism evidence="1 2">
    <name type="scientific">Caenorhabditis nigoni</name>
    <dbReference type="NCBI Taxonomy" id="1611254"/>
    <lineage>
        <taxon>Eukaryota</taxon>
        <taxon>Metazoa</taxon>
        <taxon>Ecdysozoa</taxon>
        <taxon>Nematoda</taxon>
        <taxon>Chromadorea</taxon>
        <taxon>Rhabditida</taxon>
        <taxon>Rhabditina</taxon>
        <taxon>Rhabditomorpha</taxon>
        <taxon>Rhabditoidea</taxon>
        <taxon>Rhabditidae</taxon>
        <taxon>Peloderinae</taxon>
        <taxon>Caenorhabditis</taxon>
    </lineage>
</organism>
<sequence length="92" mass="10619">MNSVQKNKKELPPIGLEPAYTDRRRRAIRLPTVRFSAVRACQTACFSAVPLYLCSAHEKKTIILFKKSNDYFSKENSCHKFLCLRLSQRKVA</sequence>
<keyword evidence="2" id="KW-1185">Reference proteome</keyword>
<evidence type="ECO:0000313" key="1">
    <source>
        <dbReference type="EMBL" id="PIC29487.1"/>
    </source>
</evidence>
<accession>A0A2G5TQB4</accession>
<evidence type="ECO:0000313" key="2">
    <source>
        <dbReference type="Proteomes" id="UP000230233"/>
    </source>
</evidence>
<proteinExistence type="predicted"/>
<gene>
    <name evidence="1" type="primary">Cnig_chr_V.g21046</name>
    <name evidence="1" type="ORF">B9Z55_021046</name>
</gene>
<name>A0A2G5TQB4_9PELO</name>
<comment type="caution">
    <text evidence="1">The sequence shown here is derived from an EMBL/GenBank/DDBJ whole genome shotgun (WGS) entry which is preliminary data.</text>
</comment>
<dbReference type="EMBL" id="PDUG01000005">
    <property type="protein sequence ID" value="PIC29487.1"/>
    <property type="molecule type" value="Genomic_DNA"/>
</dbReference>
<dbReference type="Proteomes" id="UP000230233">
    <property type="component" value="Chromosome V"/>
</dbReference>
<protein>
    <submittedName>
        <fullName evidence="1">Uncharacterized protein</fullName>
    </submittedName>
</protein>
<dbReference type="AlphaFoldDB" id="A0A2G5TQB4"/>